<dbReference type="Proteomes" id="UP001501057">
    <property type="component" value="Unassembled WGS sequence"/>
</dbReference>
<sequence length="266" mass="27889">MAALVVTALVGCGAVNKGTAFAAEFQRFLDDQEAVVESSISASNNLPWSGTASVSVTLADDLSDADLVEAVWEITAHEVDNQIGYDLQVGVAAENADGGPARTEFAFRVPGPAPDEDRLRDDIAERLDRARALAALGSGETSVEAFVRLTTVSTQSDALAFASAVCADDQLTELLEGFSVEGILPTGESTKVGLTEAEDCDWLGDGREVLDALAQVAVVPAYDLKRDLHQTQPRLRVSVPAAEGVDLSAVETTASRLGITLEVVSV</sequence>
<dbReference type="EMBL" id="BAAAME010000005">
    <property type="protein sequence ID" value="GAA1747092.1"/>
    <property type="molecule type" value="Genomic_DNA"/>
</dbReference>
<comment type="caution">
    <text evidence="1">The sequence shown here is derived from an EMBL/GenBank/DDBJ whole genome shotgun (WGS) entry which is preliminary data.</text>
</comment>
<accession>A0ABP4W6R8</accession>
<evidence type="ECO:0008006" key="3">
    <source>
        <dbReference type="Google" id="ProtNLM"/>
    </source>
</evidence>
<organism evidence="1 2">
    <name type="scientific">Aeromicrobium alkaliterrae</name>
    <dbReference type="NCBI Taxonomy" id="302168"/>
    <lineage>
        <taxon>Bacteria</taxon>
        <taxon>Bacillati</taxon>
        <taxon>Actinomycetota</taxon>
        <taxon>Actinomycetes</taxon>
        <taxon>Propionibacteriales</taxon>
        <taxon>Nocardioidaceae</taxon>
        <taxon>Aeromicrobium</taxon>
    </lineage>
</organism>
<keyword evidence="2" id="KW-1185">Reference proteome</keyword>
<evidence type="ECO:0000313" key="1">
    <source>
        <dbReference type="EMBL" id="GAA1747092.1"/>
    </source>
</evidence>
<proteinExistence type="predicted"/>
<gene>
    <name evidence="1" type="ORF">GCM10009710_29030</name>
</gene>
<reference evidence="2" key="1">
    <citation type="journal article" date="2019" name="Int. J. Syst. Evol. Microbiol.">
        <title>The Global Catalogue of Microorganisms (GCM) 10K type strain sequencing project: providing services to taxonomists for standard genome sequencing and annotation.</title>
        <authorList>
            <consortium name="The Broad Institute Genomics Platform"/>
            <consortium name="The Broad Institute Genome Sequencing Center for Infectious Disease"/>
            <person name="Wu L."/>
            <person name="Ma J."/>
        </authorList>
    </citation>
    <scope>NUCLEOTIDE SEQUENCE [LARGE SCALE GENOMIC DNA]</scope>
    <source>
        <strain evidence="2">JCM 13518</strain>
    </source>
</reference>
<evidence type="ECO:0000313" key="2">
    <source>
        <dbReference type="Proteomes" id="UP001501057"/>
    </source>
</evidence>
<protein>
    <recommendedName>
        <fullName evidence="3">DUF541 domain-containing protein</fullName>
    </recommendedName>
</protein>
<name>A0ABP4W6R8_9ACTN</name>